<dbReference type="CDD" id="cd00267">
    <property type="entry name" value="ABC_ATPase"/>
    <property type="match status" value="1"/>
</dbReference>
<organism evidence="3 4">
    <name type="scientific">Knufia fluminis</name>
    <dbReference type="NCBI Taxonomy" id="191047"/>
    <lineage>
        <taxon>Eukaryota</taxon>
        <taxon>Fungi</taxon>
        <taxon>Dikarya</taxon>
        <taxon>Ascomycota</taxon>
        <taxon>Pezizomycotina</taxon>
        <taxon>Eurotiomycetes</taxon>
        <taxon>Chaetothyriomycetidae</taxon>
        <taxon>Chaetothyriales</taxon>
        <taxon>Trichomeriaceae</taxon>
        <taxon>Knufia</taxon>
    </lineage>
</organism>
<dbReference type="InterPro" id="IPR027417">
    <property type="entry name" value="P-loop_NTPase"/>
</dbReference>
<keyword evidence="4" id="KW-1185">Reference proteome</keyword>
<dbReference type="PANTHER" id="PTHR10039">
    <property type="entry name" value="AMELOGENIN"/>
    <property type="match status" value="1"/>
</dbReference>
<dbReference type="Proteomes" id="UP001316803">
    <property type="component" value="Unassembled WGS sequence"/>
</dbReference>
<gene>
    <name evidence="3" type="ORF">OHC33_010233</name>
</gene>
<comment type="caution">
    <text evidence="3">The sequence shown here is derived from an EMBL/GenBank/DDBJ whole genome shotgun (WGS) entry which is preliminary data.</text>
</comment>
<sequence>MDNEDQHGASHTYKRVKASGNALVINGNVYGHDSQLLGHTNHNDAKSALLRALYFKDMQKRKRQIDARAASPEYVKWIWTTSFAQWLESPQSFYWITGLPGSGKSTLMKHIADDKKTKATLEIDGHKWTVVHFFFDFRAGKDTANNNQGMLRSLFSQLVKSLPELFYPLIMRST</sequence>
<name>A0AAN8E8C4_9EURO</name>
<dbReference type="AlphaFoldDB" id="A0AAN8E8C4"/>
<keyword evidence="1" id="KW-0677">Repeat</keyword>
<dbReference type="EMBL" id="JAKLMC020000043">
    <property type="protein sequence ID" value="KAK5948809.1"/>
    <property type="molecule type" value="Genomic_DNA"/>
</dbReference>
<evidence type="ECO:0000259" key="2">
    <source>
        <dbReference type="Pfam" id="PF24883"/>
    </source>
</evidence>
<evidence type="ECO:0000313" key="4">
    <source>
        <dbReference type="Proteomes" id="UP001316803"/>
    </source>
</evidence>
<dbReference type="InterPro" id="IPR056884">
    <property type="entry name" value="NPHP3-like_N"/>
</dbReference>
<feature type="domain" description="Nephrocystin 3-like N-terminal" evidence="2">
    <location>
        <begin position="76"/>
        <end position="166"/>
    </location>
</feature>
<dbReference type="SUPFAM" id="SSF52540">
    <property type="entry name" value="P-loop containing nucleoside triphosphate hydrolases"/>
    <property type="match status" value="1"/>
</dbReference>
<reference evidence="3 4" key="1">
    <citation type="submission" date="2022-12" db="EMBL/GenBank/DDBJ databases">
        <title>Genomic features and morphological characterization of a novel Knufia sp. strain isolated from spacecraft assembly facility.</title>
        <authorList>
            <person name="Teixeira M."/>
            <person name="Chander A.M."/>
            <person name="Stajich J.E."/>
            <person name="Venkateswaran K."/>
        </authorList>
    </citation>
    <scope>NUCLEOTIDE SEQUENCE [LARGE SCALE GENOMIC DNA]</scope>
    <source>
        <strain evidence="3 4">FJI-L2-BK-P2</strain>
    </source>
</reference>
<proteinExistence type="predicted"/>
<accession>A0AAN8E8C4</accession>
<evidence type="ECO:0000256" key="1">
    <source>
        <dbReference type="ARBA" id="ARBA00022737"/>
    </source>
</evidence>
<evidence type="ECO:0000313" key="3">
    <source>
        <dbReference type="EMBL" id="KAK5948809.1"/>
    </source>
</evidence>
<dbReference type="PANTHER" id="PTHR10039:SF5">
    <property type="entry name" value="NACHT DOMAIN-CONTAINING PROTEIN"/>
    <property type="match status" value="1"/>
</dbReference>
<dbReference type="Gene3D" id="3.40.50.300">
    <property type="entry name" value="P-loop containing nucleotide triphosphate hydrolases"/>
    <property type="match status" value="1"/>
</dbReference>
<protein>
    <recommendedName>
        <fullName evidence="2">Nephrocystin 3-like N-terminal domain-containing protein</fullName>
    </recommendedName>
</protein>
<dbReference type="Pfam" id="PF24883">
    <property type="entry name" value="NPHP3_N"/>
    <property type="match status" value="1"/>
</dbReference>